<evidence type="ECO:0000313" key="4">
    <source>
        <dbReference type="Proteomes" id="UP000031980"/>
    </source>
</evidence>
<keyword evidence="4" id="KW-1185">Reference proteome</keyword>
<dbReference type="RefSeq" id="WP_041505143.1">
    <property type="nucleotide sequence ID" value="NZ_JPIU01000038.1"/>
</dbReference>
<dbReference type="InterPro" id="IPR045569">
    <property type="entry name" value="Metalloprtase-TldD/E_C"/>
</dbReference>
<dbReference type="GO" id="GO:0006508">
    <property type="term" value="P:proteolysis"/>
    <property type="evidence" value="ECO:0007669"/>
    <property type="project" value="InterPro"/>
</dbReference>
<organism evidence="3 4">
    <name type="scientific">Sanguibacteroides justesenii</name>
    <dbReference type="NCBI Taxonomy" id="1547597"/>
    <lineage>
        <taxon>Bacteria</taxon>
        <taxon>Pseudomonadati</taxon>
        <taxon>Bacteroidota</taxon>
        <taxon>Bacteroidia</taxon>
        <taxon>Bacteroidales</taxon>
        <taxon>Porphyromonadaceae</taxon>
        <taxon>Sanguibacteroides</taxon>
    </lineage>
</organism>
<protein>
    <recommendedName>
        <fullName evidence="2">Metalloprotease TldD/E C-terminal domain-containing protein</fullName>
    </recommendedName>
</protein>
<evidence type="ECO:0000313" key="3">
    <source>
        <dbReference type="EMBL" id="KIO45009.1"/>
    </source>
</evidence>
<dbReference type="InterPro" id="IPR036059">
    <property type="entry name" value="TldD/PmbA_sf"/>
</dbReference>
<dbReference type="GO" id="GO:0008237">
    <property type="term" value="F:metallopeptidase activity"/>
    <property type="evidence" value="ECO:0007669"/>
    <property type="project" value="InterPro"/>
</dbReference>
<sequence>MRYILAVFLLFLLVAPVSAQSDSDKVVFKAMQDEIERNKEEIVLPNMQRPFFLSYALGHYRQFEIVGVLGGVVNSYVSNGNTTGGVQLMLGDYNHTSDAMYVGQYAEASIPEEMDYLGVRRGFWLATDVMYKFALQSASAKDAYLKANPQSTEEAQLADLEKVEPIVKIVEPKEPYTIDRSKLEEIVKELSVIFKNYKEIYNTRVVVSGIDMELYRQTTDGVSVKQPSRFVNLFAQGTVTTPEGEKITDTYSVLVKTPEDLPSIEELKKNVTKFAENLVKLKDAPKVEEYYSGPVLFEDGAASSIFTRNLLNKQGLFAYRKPNSDRVQQVKTLDDRMGKKIIDSRLTVKNYSTLDKYNGVSLIGAYEIDAEGVVPEKEMTLVEHGILREMLNGCVPTSKAPHSTGSSRFVYSGIAYVTAPGTIHIQADKGIKPEKMKKALIKAAKEEGLDYAYIVRRISGIGSLLYRVNVKDGSETLTRTADISAITLPKIKRVLEISNKENVSNYILNNDVLSSLIYPSAILIEDVEIGKLPVKAEKAPVLTYPLQR</sequence>
<name>A0A0C3RH77_9PORP</name>
<keyword evidence="1" id="KW-0732">Signal</keyword>
<dbReference type="EMBL" id="JPIU01000038">
    <property type="protein sequence ID" value="KIO45009.1"/>
    <property type="molecule type" value="Genomic_DNA"/>
</dbReference>
<evidence type="ECO:0000256" key="1">
    <source>
        <dbReference type="SAM" id="SignalP"/>
    </source>
</evidence>
<feature type="domain" description="Metalloprotease TldD/E C-terminal" evidence="2">
    <location>
        <begin position="324"/>
        <end position="434"/>
    </location>
</feature>
<dbReference type="SUPFAM" id="SSF111283">
    <property type="entry name" value="Putative modulator of DNA gyrase, PmbA/TldD"/>
    <property type="match status" value="1"/>
</dbReference>
<feature type="chain" id="PRO_5002177982" description="Metalloprotease TldD/E C-terminal domain-containing protein" evidence="1">
    <location>
        <begin position="20"/>
        <end position="548"/>
    </location>
</feature>
<proteinExistence type="predicted"/>
<accession>A0A0C3RH77</accession>
<dbReference type="Pfam" id="PF19289">
    <property type="entry name" value="PmbA_TldD_3rd"/>
    <property type="match status" value="1"/>
</dbReference>
<dbReference type="Proteomes" id="UP000031980">
    <property type="component" value="Unassembled WGS sequence"/>
</dbReference>
<feature type="signal peptide" evidence="1">
    <location>
        <begin position="1"/>
        <end position="19"/>
    </location>
</feature>
<reference evidence="3 4" key="1">
    <citation type="submission" date="2014-07" db="EMBL/GenBank/DDBJ databases">
        <title>Porphyromonadaceae bacterium OUH 308042 = ATCC BAA-2681 = DSM 28342 draft genome.</title>
        <authorList>
            <person name="Sydenham T.V."/>
            <person name="Hasman H."/>
            <person name="Justensen U.S."/>
        </authorList>
    </citation>
    <scope>NUCLEOTIDE SEQUENCE [LARGE SCALE GENOMIC DNA]</scope>
    <source>
        <strain evidence="3 4">OUH 308042</strain>
    </source>
</reference>
<gene>
    <name evidence="3" type="ORF">BA92_08380</name>
</gene>
<dbReference type="AlphaFoldDB" id="A0A0C3RH77"/>
<evidence type="ECO:0000259" key="2">
    <source>
        <dbReference type="Pfam" id="PF19289"/>
    </source>
</evidence>
<comment type="caution">
    <text evidence="3">The sequence shown here is derived from an EMBL/GenBank/DDBJ whole genome shotgun (WGS) entry which is preliminary data.</text>
</comment>